<name>A0A7K0K4I9_9ACTO</name>
<keyword evidence="6" id="KW-1185">Reference proteome</keyword>
<proteinExistence type="predicted"/>
<dbReference type="PANTHER" id="PTHR42756">
    <property type="entry name" value="TRANSCRIPTIONAL REGULATOR, MARR"/>
    <property type="match status" value="1"/>
</dbReference>
<dbReference type="InterPro" id="IPR023187">
    <property type="entry name" value="Tscrpt_reg_MarR-type_CS"/>
</dbReference>
<dbReference type="GO" id="GO:0003677">
    <property type="term" value="F:DNA binding"/>
    <property type="evidence" value="ECO:0007669"/>
    <property type="project" value="UniProtKB-KW"/>
</dbReference>
<dbReference type="Proteomes" id="UP000442535">
    <property type="component" value="Unassembled WGS sequence"/>
</dbReference>
<protein>
    <submittedName>
        <fullName evidence="5">MarR family transcriptional regulator</fullName>
    </submittedName>
</protein>
<dbReference type="PANTHER" id="PTHR42756:SF1">
    <property type="entry name" value="TRANSCRIPTIONAL REPRESSOR OF EMRAB OPERON"/>
    <property type="match status" value="1"/>
</dbReference>
<sequence>MTSELQAQPSPDEVDGILAAWRALLPKADLTPLSVFSRVSRLARHLDVARRVAFSKVDLEPWSFDVLSALRRAGEPFALTPGALMQLSLVSSGTMTNRIDRLEERGLVRRTDHPEDRRAILVILTEAGKQAADAAITELMQTERQWLGEMPQADVEILANHLRTILRPFDNPTR</sequence>
<keyword evidence="3" id="KW-0804">Transcription</keyword>
<dbReference type="SMART" id="SM00347">
    <property type="entry name" value="HTH_MARR"/>
    <property type="match status" value="1"/>
</dbReference>
<dbReference type="Gene3D" id="1.10.10.10">
    <property type="entry name" value="Winged helix-like DNA-binding domain superfamily/Winged helix DNA-binding domain"/>
    <property type="match status" value="1"/>
</dbReference>
<evidence type="ECO:0000313" key="5">
    <source>
        <dbReference type="EMBL" id="MST50397.1"/>
    </source>
</evidence>
<dbReference type="PROSITE" id="PS01117">
    <property type="entry name" value="HTH_MARR_1"/>
    <property type="match status" value="1"/>
</dbReference>
<keyword evidence="2" id="KW-0238">DNA-binding</keyword>
<dbReference type="GO" id="GO:0003700">
    <property type="term" value="F:DNA-binding transcription factor activity"/>
    <property type="evidence" value="ECO:0007669"/>
    <property type="project" value="InterPro"/>
</dbReference>
<dbReference type="PROSITE" id="PS50995">
    <property type="entry name" value="HTH_MARR_2"/>
    <property type="match status" value="1"/>
</dbReference>
<accession>A0A7K0K4I9</accession>
<dbReference type="RefSeq" id="WP_154546019.1">
    <property type="nucleotide sequence ID" value="NZ_JAQYQY010000037.1"/>
</dbReference>
<comment type="caution">
    <text evidence="5">The sequence shown here is derived from an EMBL/GenBank/DDBJ whole genome shotgun (WGS) entry which is preliminary data.</text>
</comment>
<evidence type="ECO:0000256" key="1">
    <source>
        <dbReference type="ARBA" id="ARBA00023015"/>
    </source>
</evidence>
<evidence type="ECO:0000256" key="2">
    <source>
        <dbReference type="ARBA" id="ARBA00023125"/>
    </source>
</evidence>
<dbReference type="InterPro" id="IPR036388">
    <property type="entry name" value="WH-like_DNA-bd_sf"/>
</dbReference>
<keyword evidence="1" id="KW-0805">Transcription regulation</keyword>
<dbReference type="AlphaFoldDB" id="A0A7K0K4I9"/>
<gene>
    <name evidence="5" type="ORF">FYJ63_09205</name>
</gene>
<dbReference type="EMBL" id="VUMY01000018">
    <property type="protein sequence ID" value="MST50397.1"/>
    <property type="molecule type" value="Genomic_DNA"/>
</dbReference>
<dbReference type="SUPFAM" id="SSF46785">
    <property type="entry name" value="Winged helix' DNA-binding domain"/>
    <property type="match status" value="1"/>
</dbReference>
<organism evidence="5 6">
    <name type="scientific">Mobiluncus porci</name>
    <dbReference type="NCBI Taxonomy" id="2652278"/>
    <lineage>
        <taxon>Bacteria</taxon>
        <taxon>Bacillati</taxon>
        <taxon>Actinomycetota</taxon>
        <taxon>Actinomycetes</taxon>
        <taxon>Actinomycetales</taxon>
        <taxon>Actinomycetaceae</taxon>
        <taxon>Mobiluncus</taxon>
    </lineage>
</organism>
<dbReference type="InterPro" id="IPR000835">
    <property type="entry name" value="HTH_MarR-typ"/>
</dbReference>
<dbReference type="PRINTS" id="PR00598">
    <property type="entry name" value="HTHMARR"/>
</dbReference>
<evidence type="ECO:0000259" key="4">
    <source>
        <dbReference type="PROSITE" id="PS50995"/>
    </source>
</evidence>
<dbReference type="InterPro" id="IPR036390">
    <property type="entry name" value="WH_DNA-bd_sf"/>
</dbReference>
<evidence type="ECO:0000313" key="6">
    <source>
        <dbReference type="Proteomes" id="UP000442535"/>
    </source>
</evidence>
<dbReference type="Pfam" id="PF12802">
    <property type="entry name" value="MarR_2"/>
    <property type="match status" value="1"/>
</dbReference>
<feature type="domain" description="HTH marR-type" evidence="4">
    <location>
        <begin position="32"/>
        <end position="167"/>
    </location>
</feature>
<reference evidence="5 6" key="1">
    <citation type="submission" date="2019-08" db="EMBL/GenBank/DDBJ databases">
        <title>In-depth cultivation of the pig gut microbiome towards novel bacterial diversity and tailored functional studies.</title>
        <authorList>
            <person name="Wylensek D."/>
            <person name="Hitch T.C.A."/>
            <person name="Clavel T."/>
        </authorList>
    </citation>
    <scope>NUCLEOTIDE SEQUENCE [LARGE SCALE GENOMIC DNA]</scope>
    <source>
        <strain evidence="5 6">RF-GAM-744-WT-7</strain>
    </source>
</reference>
<evidence type="ECO:0000256" key="3">
    <source>
        <dbReference type="ARBA" id="ARBA00023163"/>
    </source>
</evidence>